<dbReference type="SUPFAM" id="SSF50998">
    <property type="entry name" value="Quinoprotein alcohol dehydrogenase-like"/>
    <property type="match status" value="1"/>
</dbReference>
<dbReference type="EMBL" id="DS235418">
    <property type="protein sequence ID" value="EEB15607.1"/>
    <property type="molecule type" value="Genomic_DNA"/>
</dbReference>
<evidence type="ECO:0000256" key="11">
    <source>
        <dbReference type="SAM" id="Phobius"/>
    </source>
</evidence>
<reference evidence="15" key="2">
    <citation type="submission" date="2007-04" db="EMBL/GenBank/DDBJ databases">
        <title>The genome of the human body louse.</title>
        <authorList>
            <consortium name="The Human Body Louse Genome Consortium"/>
            <person name="Kirkness E."/>
            <person name="Walenz B."/>
            <person name="Hass B."/>
            <person name="Bruggner R."/>
            <person name="Strausberg R."/>
        </authorList>
    </citation>
    <scope>NUCLEOTIDE SEQUENCE</scope>
    <source>
        <strain evidence="15">USDA</strain>
    </source>
</reference>
<evidence type="ECO:0000256" key="2">
    <source>
        <dbReference type="ARBA" id="ARBA00007904"/>
    </source>
</evidence>
<dbReference type="CTD" id="8240246"/>
<keyword evidence="8 11" id="KW-1133">Transmembrane helix</keyword>
<keyword evidence="9 11" id="KW-0472">Membrane</keyword>
<dbReference type="KEGG" id="phu:Phum_PHUM376840"/>
<dbReference type="GeneID" id="8240246"/>
<keyword evidence="5 11" id="KW-0812">Transmembrane</keyword>
<keyword evidence="6 12" id="KW-0732">Signal</keyword>
<dbReference type="RefSeq" id="XP_002428345.1">
    <property type="nucleotide sequence ID" value="XM_002428300.1"/>
</dbReference>
<feature type="transmembrane region" description="Helical" evidence="11">
    <location>
        <begin position="866"/>
        <end position="885"/>
    </location>
</feature>
<dbReference type="EnsemblMetazoa" id="PHUM376840-RA">
    <property type="protein sequence ID" value="PHUM376840-PA"/>
    <property type="gene ID" value="PHUM376840"/>
</dbReference>
<sequence>MKVSILECLWSIAFIQLCTALYEDQIGKFEWRQQYTGKLKYSHFDGKKLIVATEENVLAALNTKTGDVIWRQILEPDENGCIKLFEVDKEILTVSGSVSPLIRGWDIEHGYLLWEWGLFTYNEFTNWISIKQKLIQIDFYAHSHFVASVYDAPSGKKLKSHAIPANWLVPEQCVIQNNVIACITSDKTLYSVKLKDDNNDIGISIQHKSLFDLFKGEVIGKLKPMIGKLPIVSVRVSDRKKAILLHPEIQVINAENENTTIIGSSIMDGKGVNVAFSLDNELLHIVPFTVDGKELPEFGCSLNFDSLHGEPEFVYLFCQQRKEKNSICRYLISTSHDVVLLLQQPGKILWSREESLASILSVEMISLPVSDTDAAIEKEFNDKNCGFFGMFFRRIFNQICQLQNFLLIIFGFLKGSSIRSLNEPMVQDEFGLHKLIVVATKCGKIYGLDNLSGKIVWQIKVENAEPFSAETSSPIMPMYLIRNTRHYPLPSECVVLVKYKPTGETGLVRFNPITGSVVGSSPIMLLGIRVKQSLLLHQMDSNFYKGIVLLDENNRVFVYPESSKSVVLSNPSSIFIFTANTDSGILEGFTLATTENNTIISSMIWRVNLGNNIIALVGKNHNEKVHSQGRVLGDRSVLYKYVNPNLITVVTRAYHPSHKTIINLYLIDVVSGNIIYSCSHRKAREPIHVVHSENWVVYSFVNEKYRRTELGALEMYEGKTQSNSTVFSSMDSAILLPIVEKQAYILPANVLGLKETITEKGITSKHILVALSTGGILELPWAYADPRRPMTVTPEMREEGVIPYMPELPIPLEAIINHNQSVYNVRGMHTSSSGLESTCLVFVYGLDIFYTRVAPSKTFDLLKDDFDYYLITLVLVALTIVSYVSKKLASRKALRQAWK</sequence>
<dbReference type="Proteomes" id="UP000009046">
    <property type="component" value="Unassembled WGS sequence"/>
</dbReference>
<dbReference type="PANTHER" id="PTHR21573:SF0">
    <property type="entry name" value="ER MEMBRANE PROTEIN COMPLEX SUBUNIT 1"/>
    <property type="match status" value="1"/>
</dbReference>
<evidence type="ECO:0000256" key="5">
    <source>
        <dbReference type="ARBA" id="ARBA00022692"/>
    </source>
</evidence>
<dbReference type="Gene3D" id="2.130.10.10">
    <property type="entry name" value="YVTN repeat-like/Quinoprotein amine dehydrogenase"/>
    <property type="match status" value="1"/>
</dbReference>
<accession>E0VQF1</accession>
<dbReference type="EMBL" id="AAZO01004400">
    <property type="status" value="NOT_ANNOTATED_CDS"/>
    <property type="molecule type" value="Genomic_DNA"/>
</dbReference>
<evidence type="ECO:0000256" key="10">
    <source>
        <dbReference type="ARBA" id="ARBA00023180"/>
    </source>
</evidence>
<feature type="chain" id="PRO_5014570178" description="ER membrane protein complex subunit 1" evidence="12">
    <location>
        <begin position="21"/>
        <end position="899"/>
    </location>
</feature>
<name>E0VQF1_PEDHC</name>
<dbReference type="eggNOG" id="KOG2103">
    <property type="taxonomic scope" value="Eukaryota"/>
</dbReference>
<evidence type="ECO:0000259" key="13">
    <source>
        <dbReference type="Pfam" id="PF07774"/>
    </source>
</evidence>
<dbReference type="InterPro" id="IPR015943">
    <property type="entry name" value="WD40/YVTN_repeat-like_dom_sf"/>
</dbReference>
<dbReference type="FunCoup" id="E0VQF1">
    <property type="interactions" value="2355"/>
</dbReference>
<dbReference type="VEuPathDB" id="VectorBase:PHUM376840"/>
<proteinExistence type="inferred from homology"/>
<evidence type="ECO:0000256" key="8">
    <source>
        <dbReference type="ARBA" id="ARBA00022989"/>
    </source>
</evidence>
<dbReference type="GO" id="GO:0034975">
    <property type="term" value="P:protein folding in endoplasmic reticulum"/>
    <property type="evidence" value="ECO:0007669"/>
    <property type="project" value="TreeGrafter"/>
</dbReference>
<keyword evidence="10" id="KW-0325">Glycoprotein</keyword>
<comment type="subcellular location">
    <subcellularLocation>
        <location evidence="1">Endoplasmic reticulum membrane</location>
        <topology evidence="1">Single-pass type I membrane protein</topology>
    </subcellularLocation>
</comment>
<dbReference type="PANTHER" id="PTHR21573">
    <property type="entry name" value="ER MEMBRANE PROTEIN COMPLEX SUBUNIT 1"/>
    <property type="match status" value="1"/>
</dbReference>
<keyword evidence="7" id="KW-0256">Endoplasmic reticulum</keyword>
<evidence type="ECO:0000256" key="9">
    <source>
        <dbReference type="ARBA" id="ARBA00023136"/>
    </source>
</evidence>
<evidence type="ECO:0000256" key="12">
    <source>
        <dbReference type="SAM" id="SignalP"/>
    </source>
</evidence>
<dbReference type="InterPro" id="IPR018391">
    <property type="entry name" value="PQQ_b-propeller_rpt"/>
</dbReference>
<dbReference type="InterPro" id="IPR026895">
    <property type="entry name" value="EMC1"/>
</dbReference>
<protein>
    <recommendedName>
        <fullName evidence="4">ER membrane protein complex subunit 1</fullName>
    </recommendedName>
</protein>
<dbReference type="InterPro" id="IPR011678">
    <property type="entry name" value="EMC1_C"/>
</dbReference>
<dbReference type="OMA" id="WSIMPLN"/>
<feature type="domain" description="EMC1 first beta-propeller" evidence="14">
    <location>
        <begin position="132"/>
        <end position="354"/>
    </location>
</feature>
<dbReference type="SMART" id="SM00564">
    <property type="entry name" value="PQQ"/>
    <property type="match status" value="2"/>
</dbReference>
<dbReference type="InParanoid" id="E0VQF1"/>
<organism>
    <name type="scientific">Pediculus humanus subsp. corporis</name>
    <name type="common">Body louse</name>
    <dbReference type="NCBI Taxonomy" id="121224"/>
    <lineage>
        <taxon>Eukaryota</taxon>
        <taxon>Metazoa</taxon>
        <taxon>Ecdysozoa</taxon>
        <taxon>Arthropoda</taxon>
        <taxon>Hexapoda</taxon>
        <taxon>Insecta</taxon>
        <taxon>Pterygota</taxon>
        <taxon>Neoptera</taxon>
        <taxon>Paraneoptera</taxon>
        <taxon>Psocodea</taxon>
        <taxon>Troctomorpha</taxon>
        <taxon>Phthiraptera</taxon>
        <taxon>Anoplura</taxon>
        <taxon>Pediculidae</taxon>
        <taxon>Pediculus</taxon>
    </lineage>
</organism>
<dbReference type="STRING" id="121224.E0VQF1"/>
<keyword evidence="17" id="KW-1185">Reference proteome</keyword>
<dbReference type="GO" id="GO:0072546">
    <property type="term" value="C:EMC complex"/>
    <property type="evidence" value="ECO:0007669"/>
    <property type="project" value="InterPro"/>
</dbReference>
<dbReference type="AlphaFoldDB" id="E0VQF1"/>
<dbReference type="OrthoDB" id="28092at2759"/>
<dbReference type="HOGENOM" id="CLU_005034_2_0_1"/>
<comment type="subunit">
    <text evidence="3">Component of the ER membrane protein complex (EMC).</text>
</comment>
<reference evidence="16" key="3">
    <citation type="submission" date="2021-02" db="UniProtKB">
        <authorList>
            <consortium name="EnsemblMetazoa"/>
        </authorList>
    </citation>
    <scope>IDENTIFICATION</scope>
    <source>
        <strain evidence="16">USDA</strain>
    </source>
</reference>
<evidence type="ECO:0000313" key="16">
    <source>
        <dbReference type="EnsemblMetazoa" id="PHUM376840-PA"/>
    </source>
</evidence>
<evidence type="ECO:0000256" key="1">
    <source>
        <dbReference type="ARBA" id="ARBA00004115"/>
    </source>
</evidence>
<evidence type="ECO:0000313" key="15">
    <source>
        <dbReference type="EMBL" id="EEB15607.1"/>
    </source>
</evidence>
<gene>
    <name evidence="16" type="primary">8240246</name>
    <name evidence="15" type="ORF">Phum_PHUM376840</name>
</gene>
<evidence type="ECO:0000256" key="4">
    <source>
        <dbReference type="ARBA" id="ARBA00020824"/>
    </source>
</evidence>
<comment type="similarity">
    <text evidence="2">Belongs to the EMC1 family.</text>
</comment>
<dbReference type="Pfam" id="PF07774">
    <property type="entry name" value="EMC1_C"/>
    <property type="match status" value="1"/>
</dbReference>
<evidence type="ECO:0000256" key="7">
    <source>
        <dbReference type="ARBA" id="ARBA00022824"/>
    </source>
</evidence>
<dbReference type="InterPro" id="IPR058545">
    <property type="entry name" value="Beta-prop_EMC1_1st"/>
</dbReference>
<feature type="domain" description="EMC1 first beta-propeller" evidence="14">
    <location>
        <begin position="20"/>
        <end position="118"/>
    </location>
</feature>
<evidence type="ECO:0000256" key="3">
    <source>
        <dbReference type="ARBA" id="ARBA00011276"/>
    </source>
</evidence>
<dbReference type="InterPro" id="IPR011047">
    <property type="entry name" value="Quinoprotein_ADH-like_sf"/>
</dbReference>
<feature type="domain" description="ER membrane protein complex subunit 1 C-terminal" evidence="13">
    <location>
        <begin position="692"/>
        <end position="898"/>
    </location>
</feature>
<evidence type="ECO:0000259" key="14">
    <source>
        <dbReference type="Pfam" id="PF25293"/>
    </source>
</evidence>
<evidence type="ECO:0000313" key="17">
    <source>
        <dbReference type="Proteomes" id="UP000009046"/>
    </source>
</evidence>
<evidence type="ECO:0000256" key="6">
    <source>
        <dbReference type="ARBA" id="ARBA00022729"/>
    </source>
</evidence>
<feature type="signal peptide" evidence="12">
    <location>
        <begin position="1"/>
        <end position="20"/>
    </location>
</feature>
<dbReference type="Pfam" id="PF25293">
    <property type="entry name" value="Beta-prop_EMC1_N"/>
    <property type="match status" value="2"/>
</dbReference>
<reference evidence="15" key="1">
    <citation type="submission" date="2007-04" db="EMBL/GenBank/DDBJ databases">
        <title>Annotation of Pediculus humanus corporis strain USDA.</title>
        <authorList>
            <person name="Kirkness E."/>
            <person name="Hannick L."/>
            <person name="Hass B."/>
            <person name="Bruggner R."/>
            <person name="Lawson D."/>
            <person name="Bidwell S."/>
            <person name="Joardar V."/>
            <person name="Caler E."/>
            <person name="Walenz B."/>
            <person name="Inman J."/>
            <person name="Schobel S."/>
            <person name="Galinsky K."/>
            <person name="Amedeo P."/>
            <person name="Strausberg R."/>
        </authorList>
    </citation>
    <scope>NUCLEOTIDE SEQUENCE</scope>
    <source>
        <strain evidence="15">USDA</strain>
    </source>
</reference>